<evidence type="ECO:0000313" key="3">
    <source>
        <dbReference type="Proteomes" id="UP000676967"/>
    </source>
</evidence>
<keyword evidence="1" id="KW-1133">Transmembrane helix</keyword>
<reference evidence="2 3" key="1">
    <citation type="submission" date="2020-08" db="EMBL/GenBank/DDBJ databases">
        <title>Whole genome shotgun sequence of Actinoplanes ianthinogenes NBRC 13996.</title>
        <authorList>
            <person name="Komaki H."/>
            <person name="Tamura T."/>
        </authorList>
    </citation>
    <scope>NUCLEOTIDE SEQUENCE [LARGE SCALE GENOMIC DNA]</scope>
    <source>
        <strain evidence="2 3">NBRC 13996</strain>
    </source>
</reference>
<accession>A0ABN6CN41</accession>
<dbReference type="RefSeq" id="WP_189331824.1">
    <property type="nucleotide sequence ID" value="NZ_AP023356.1"/>
</dbReference>
<organism evidence="2 3">
    <name type="scientific">Actinoplanes ianthinogenes</name>
    <dbReference type="NCBI Taxonomy" id="122358"/>
    <lineage>
        <taxon>Bacteria</taxon>
        <taxon>Bacillati</taxon>
        <taxon>Actinomycetota</taxon>
        <taxon>Actinomycetes</taxon>
        <taxon>Micromonosporales</taxon>
        <taxon>Micromonosporaceae</taxon>
        <taxon>Actinoplanes</taxon>
    </lineage>
</organism>
<feature type="transmembrane region" description="Helical" evidence="1">
    <location>
        <begin position="87"/>
        <end position="112"/>
    </location>
</feature>
<proteinExistence type="predicted"/>
<protein>
    <submittedName>
        <fullName evidence="2">Uncharacterized protein</fullName>
    </submittedName>
</protein>
<evidence type="ECO:0000313" key="2">
    <source>
        <dbReference type="EMBL" id="BCJ46571.1"/>
    </source>
</evidence>
<name>A0ABN6CN41_9ACTN</name>
<sequence length="582" mass="63801">MTAVHDLPGAGRAPLSMPRYARSSDRLSNTTRYLCTAAFLIPGFADQVVDELIGELRRSVPPSHGFDLDPVVRQCFRVRRRRVFQQLAATALLLLALLASPMTTFVVGYLGLLVRLGRSASLRALLRRLHLHFFRWWIIWVLAGFLVAAAVWTWQLVTTALVSYDLVAVDIPAVDDVLAGHTDRPLLALLALAGIVAVSWAFRRDDYRVVTTEFGAGAPHQRHRLRDSLVEDRLAMIAAAQRGNVVVHHDDPFLGCGAVEQGWSFSMTLRPRDPSGIRPEEPVAIDPVALNRRLKTAIEAMRADWLDEGQRVTGLSVRPYVVADGIRDENDPVIDRETGMPYTMADDATVDAIVANPQGGLRQYLRVVIPVRGKAIRDERGEVILNAQALGISVSAFVHVAVEGGMLYAEFLGTVLPPLRAECQVADTLRPAKAGSYALGGVLRGAPVDVIAGPYRLLRALSRVARLRWRMRASLNRAAEFRTHDYGARLSVRDLASAPEPESYLQKLDGIKYVKLVDRIVGEAIVDYLVENGVDPLEFRQAVNQITLQNSSLVQVGTIQGGQNDFGGTGNVFTTTGGPTHG</sequence>
<dbReference type="EMBL" id="AP023356">
    <property type="protein sequence ID" value="BCJ46571.1"/>
    <property type="molecule type" value="Genomic_DNA"/>
</dbReference>
<gene>
    <name evidence="2" type="ORF">Aiant_72280</name>
</gene>
<feature type="transmembrane region" description="Helical" evidence="1">
    <location>
        <begin position="185"/>
        <end position="202"/>
    </location>
</feature>
<feature type="transmembrane region" description="Helical" evidence="1">
    <location>
        <begin position="133"/>
        <end position="154"/>
    </location>
</feature>
<keyword evidence="1" id="KW-0472">Membrane</keyword>
<dbReference type="Proteomes" id="UP000676967">
    <property type="component" value="Chromosome"/>
</dbReference>
<evidence type="ECO:0000256" key="1">
    <source>
        <dbReference type="SAM" id="Phobius"/>
    </source>
</evidence>
<keyword evidence="3" id="KW-1185">Reference proteome</keyword>
<keyword evidence="1" id="KW-0812">Transmembrane</keyword>